<dbReference type="Proteomes" id="UP000554837">
    <property type="component" value="Unassembled WGS sequence"/>
</dbReference>
<dbReference type="Gene3D" id="3.30.70.270">
    <property type="match status" value="1"/>
</dbReference>
<feature type="transmembrane region" description="Helical" evidence="3">
    <location>
        <begin position="135"/>
        <end position="155"/>
    </location>
</feature>
<dbReference type="NCBIfam" id="TIGR00254">
    <property type="entry name" value="GGDEF"/>
    <property type="match status" value="1"/>
</dbReference>
<feature type="transmembrane region" description="Helical" evidence="3">
    <location>
        <begin position="57"/>
        <end position="80"/>
    </location>
</feature>
<feature type="domain" description="GGDEF" evidence="4">
    <location>
        <begin position="283"/>
        <end position="417"/>
    </location>
</feature>
<name>A0A840S158_9BURK</name>
<dbReference type="GO" id="GO:1902201">
    <property type="term" value="P:negative regulation of bacterial-type flagellum-dependent cell motility"/>
    <property type="evidence" value="ECO:0007669"/>
    <property type="project" value="TreeGrafter"/>
</dbReference>
<evidence type="ECO:0000256" key="2">
    <source>
        <dbReference type="ARBA" id="ARBA00034247"/>
    </source>
</evidence>
<feature type="transmembrane region" description="Helical" evidence="3">
    <location>
        <begin position="162"/>
        <end position="185"/>
    </location>
</feature>
<accession>A0A840S158</accession>
<keyword evidence="3" id="KW-1133">Transmembrane helix</keyword>
<evidence type="ECO:0000256" key="3">
    <source>
        <dbReference type="SAM" id="Phobius"/>
    </source>
</evidence>
<evidence type="ECO:0000259" key="4">
    <source>
        <dbReference type="PROSITE" id="PS50887"/>
    </source>
</evidence>
<dbReference type="InterPro" id="IPR043128">
    <property type="entry name" value="Rev_trsase/Diguanyl_cyclase"/>
</dbReference>
<dbReference type="InterPro" id="IPR048533">
    <property type="entry name" value="VUPS"/>
</dbReference>
<dbReference type="AlphaFoldDB" id="A0A840S158"/>
<dbReference type="InterPro" id="IPR000160">
    <property type="entry name" value="GGDEF_dom"/>
</dbReference>
<proteinExistence type="predicted"/>
<dbReference type="PANTHER" id="PTHR45138">
    <property type="entry name" value="REGULATORY COMPONENTS OF SENSORY TRANSDUCTION SYSTEM"/>
    <property type="match status" value="1"/>
</dbReference>
<comment type="catalytic activity">
    <reaction evidence="2">
        <text>2 GTP = 3',3'-c-di-GMP + 2 diphosphate</text>
        <dbReference type="Rhea" id="RHEA:24898"/>
        <dbReference type="ChEBI" id="CHEBI:33019"/>
        <dbReference type="ChEBI" id="CHEBI:37565"/>
        <dbReference type="ChEBI" id="CHEBI:58805"/>
        <dbReference type="EC" id="2.7.7.65"/>
    </reaction>
</comment>
<dbReference type="GO" id="GO:0043709">
    <property type="term" value="P:cell adhesion involved in single-species biofilm formation"/>
    <property type="evidence" value="ECO:0007669"/>
    <property type="project" value="TreeGrafter"/>
</dbReference>
<evidence type="ECO:0000313" key="6">
    <source>
        <dbReference type="Proteomes" id="UP000554837"/>
    </source>
</evidence>
<dbReference type="EMBL" id="JACHHO010000001">
    <property type="protein sequence ID" value="MBB5203138.1"/>
    <property type="molecule type" value="Genomic_DNA"/>
</dbReference>
<reference evidence="5 6" key="1">
    <citation type="submission" date="2020-08" db="EMBL/GenBank/DDBJ databases">
        <title>Genomic Encyclopedia of Type Strains, Phase IV (KMG-IV): sequencing the most valuable type-strain genomes for metagenomic binning, comparative biology and taxonomic classification.</title>
        <authorList>
            <person name="Goeker M."/>
        </authorList>
    </citation>
    <scope>NUCLEOTIDE SEQUENCE [LARGE SCALE GENOMIC DNA]</scope>
    <source>
        <strain evidence="5 6">DSM 23958</strain>
    </source>
</reference>
<dbReference type="EC" id="2.7.7.65" evidence="1"/>
<comment type="caution">
    <text evidence="5">The sequence shown here is derived from an EMBL/GenBank/DDBJ whole genome shotgun (WGS) entry which is preliminary data.</text>
</comment>
<gene>
    <name evidence="5" type="ORF">HNQ51_000431</name>
</gene>
<dbReference type="Pfam" id="PF00990">
    <property type="entry name" value="GGDEF"/>
    <property type="match status" value="1"/>
</dbReference>
<organism evidence="5 6">
    <name type="scientific">Inhella inkyongensis</name>
    <dbReference type="NCBI Taxonomy" id="392593"/>
    <lineage>
        <taxon>Bacteria</taxon>
        <taxon>Pseudomonadati</taxon>
        <taxon>Pseudomonadota</taxon>
        <taxon>Betaproteobacteria</taxon>
        <taxon>Burkholderiales</taxon>
        <taxon>Sphaerotilaceae</taxon>
        <taxon>Inhella</taxon>
    </lineage>
</organism>
<evidence type="ECO:0000256" key="1">
    <source>
        <dbReference type="ARBA" id="ARBA00012528"/>
    </source>
</evidence>
<protein>
    <recommendedName>
        <fullName evidence="1">diguanylate cyclase</fullName>
        <ecNumber evidence="1">2.7.7.65</ecNumber>
    </recommendedName>
</protein>
<sequence length="417" mass="43974">MLSSLLLIALGIGLFGLCLLALSLRQPLGLAPLMLVMGALEGLKAYVLTGTLVEIPLIGAVRVGSVVSYMNALTVVQVLYLRCGLGAARQLAWTLVCVAAALAGVNVLVAALLGQPGVQSPLAAQQLLASGWIELVGNSLLLGGLLASVLIVNALQPLGRWLGLLITLLLVASADTLLFSLLAFGPDALTRSNLLPALAGKAVMALVFATLAYAYLRAAQTRREMGSSGALVGRDLWAALSFRAPLAEMEQQLQTDPISGALNDRYLDQTLPELLHLDQLRGVPTSLAHLRLVNLADIRQTLGERAAELALRHAADTLRAALRHNDVVLRRGPADFLVVLPGTPPQDALQIAEQMRDSLINKPLELADGQKRPLMARVGLAAAPADGDALRTLLLAAARRLALSSPTEPVVGWLTRS</sequence>
<dbReference type="SUPFAM" id="SSF55073">
    <property type="entry name" value="Nucleotide cyclase"/>
    <property type="match status" value="1"/>
</dbReference>
<dbReference type="Pfam" id="PF20973">
    <property type="entry name" value="VUPS"/>
    <property type="match status" value="1"/>
</dbReference>
<keyword evidence="6" id="KW-1185">Reference proteome</keyword>
<dbReference type="RefSeq" id="WP_138857786.1">
    <property type="nucleotide sequence ID" value="NZ_CP040709.1"/>
</dbReference>
<feature type="transmembrane region" description="Helical" evidence="3">
    <location>
        <begin position="197"/>
        <end position="216"/>
    </location>
</feature>
<dbReference type="GO" id="GO:0052621">
    <property type="term" value="F:diguanylate cyclase activity"/>
    <property type="evidence" value="ECO:0007669"/>
    <property type="project" value="UniProtKB-EC"/>
</dbReference>
<dbReference type="InterPro" id="IPR050469">
    <property type="entry name" value="Diguanylate_Cyclase"/>
</dbReference>
<dbReference type="PANTHER" id="PTHR45138:SF9">
    <property type="entry name" value="DIGUANYLATE CYCLASE DGCM-RELATED"/>
    <property type="match status" value="1"/>
</dbReference>
<keyword evidence="3" id="KW-0472">Membrane</keyword>
<dbReference type="CDD" id="cd01949">
    <property type="entry name" value="GGDEF"/>
    <property type="match status" value="1"/>
</dbReference>
<feature type="transmembrane region" description="Helical" evidence="3">
    <location>
        <begin position="92"/>
        <end position="115"/>
    </location>
</feature>
<dbReference type="SMART" id="SM00267">
    <property type="entry name" value="GGDEF"/>
    <property type="match status" value="1"/>
</dbReference>
<dbReference type="PROSITE" id="PS50887">
    <property type="entry name" value="GGDEF"/>
    <property type="match status" value="1"/>
</dbReference>
<keyword evidence="3" id="KW-0812">Transmembrane</keyword>
<dbReference type="InterPro" id="IPR029787">
    <property type="entry name" value="Nucleotide_cyclase"/>
</dbReference>
<dbReference type="GO" id="GO:0005886">
    <property type="term" value="C:plasma membrane"/>
    <property type="evidence" value="ECO:0007669"/>
    <property type="project" value="TreeGrafter"/>
</dbReference>
<evidence type="ECO:0000313" key="5">
    <source>
        <dbReference type="EMBL" id="MBB5203138.1"/>
    </source>
</evidence>
<dbReference type="OrthoDB" id="9812260at2"/>